<evidence type="ECO:0000259" key="2">
    <source>
        <dbReference type="PROSITE" id="PS51674"/>
    </source>
</evidence>
<feature type="compositionally biased region" description="Basic and acidic residues" evidence="1">
    <location>
        <begin position="59"/>
        <end position="95"/>
    </location>
</feature>
<dbReference type="InterPro" id="IPR034768">
    <property type="entry name" value="4FE4S_WBL"/>
</dbReference>
<evidence type="ECO:0000256" key="1">
    <source>
        <dbReference type="SAM" id="MobiDB-lite"/>
    </source>
</evidence>
<organism evidence="3 4">
    <name type="scientific">Streptomyces cinnabarinus</name>
    <dbReference type="NCBI Taxonomy" id="67287"/>
    <lineage>
        <taxon>Bacteria</taxon>
        <taxon>Bacillati</taxon>
        <taxon>Actinomycetota</taxon>
        <taxon>Actinomycetes</taxon>
        <taxon>Kitasatosporales</taxon>
        <taxon>Streptomycetaceae</taxon>
        <taxon>Streptomyces</taxon>
    </lineage>
</organism>
<feature type="domain" description="4Fe-4S Wbl-type" evidence="2">
    <location>
        <begin position="22"/>
        <end position="84"/>
    </location>
</feature>
<feature type="region of interest" description="Disordered" evidence="1">
    <location>
        <begin position="59"/>
        <end position="101"/>
    </location>
</feature>
<evidence type="ECO:0000313" key="3">
    <source>
        <dbReference type="EMBL" id="WAZ20225.1"/>
    </source>
</evidence>
<gene>
    <name evidence="3" type="ORF">STRCI_001326</name>
</gene>
<reference evidence="3" key="1">
    <citation type="submission" date="2022-12" db="EMBL/GenBank/DDBJ databases">
        <authorList>
            <person name="Ruckert C."/>
            <person name="Busche T."/>
            <person name="Kalinowski J."/>
            <person name="Wittmann C."/>
        </authorList>
    </citation>
    <scope>NUCLEOTIDE SEQUENCE</scope>
    <source>
        <strain evidence="3">DSM 40467</strain>
    </source>
</reference>
<accession>A0ABY7K9A9</accession>
<dbReference type="Pfam" id="PF02467">
    <property type="entry name" value="Whib"/>
    <property type="match status" value="1"/>
</dbReference>
<keyword evidence="4" id="KW-1185">Reference proteome</keyword>
<evidence type="ECO:0000313" key="4">
    <source>
        <dbReference type="Proteomes" id="UP001164439"/>
    </source>
</evidence>
<name>A0ABY7K9A9_9ACTN</name>
<sequence>MSYTGSVPDTVARPRDWMGQAACRDDVDLFFDLQRVHEARAVCVVRCPVRAQCLASVMAREEGTSEHSRDEGVFAGLDRRQRWRLDPKAPGKGDDGPATAAVELPQCGTAAALEHHLARGEAVDGTCWSGELRRHHVSHRVRRTDGEPEALPEAP</sequence>
<protein>
    <submittedName>
        <fullName evidence="3">WhiB family transcriptional regulator</fullName>
    </submittedName>
</protein>
<dbReference type="EMBL" id="CP114413">
    <property type="protein sequence ID" value="WAZ20225.1"/>
    <property type="molecule type" value="Genomic_DNA"/>
</dbReference>
<dbReference type="Proteomes" id="UP001164439">
    <property type="component" value="Chromosome"/>
</dbReference>
<proteinExistence type="predicted"/>
<dbReference type="PROSITE" id="PS51674">
    <property type="entry name" value="4FE4S_WBL"/>
    <property type="match status" value="1"/>
</dbReference>
<dbReference type="RefSeq" id="WP_269657913.1">
    <property type="nucleotide sequence ID" value="NZ_CP114413.1"/>
</dbReference>